<gene>
    <name evidence="2" type="ORF">CICLE_v10018383mg</name>
</gene>
<sequence length="72" mass="8387">MVKRQHIQILDLRYQLLCGSTNKITIFQLLPVLPLMMLTMIYGSVSDARKLIWCPSPLILAFSFNLHFIHIM</sequence>
<dbReference type="EMBL" id="KI536312">
    <property type="protein sequence ID" value="ESR62426.1"/>
    <property type="molecule type" value="Genomic_DNA"/>
</dbReference>
<dbReference type="Proteomes" id="UP000030687">
    <property type="component" value="Unassembled WGS sequence"/>
</dbReference>
<keyword evidence="1" id="KW-1133">Transmembrane helix</keyword>
<evidence type="ECO:0000256" key="1">
    <source>
        <dbReference type="SAM" id="Phobius"/>
    </source>
</evidence>
<keyword evidence="1" id="KW-0472">Membrane</keyword>
<name>V4UJD2_CITCL</name>
<dbReference type="AlphaFoldDB" id="V4UJD2"/>
<accession>V4UJD2</accession>
<evidence type="ECO:0000313" key="3">
    <source>
        <dbReference type="Proteomes" id="UP000030687"/>
    </source>
</evidence>
<organism evidence="2 3">
    <name type="scientific">Citrus clementina</name>
    <name type="common">Clementine</name>
    <name type="synonym">Citrus deliciosa x Citrus sinensis</name>
    <dbReference type="NCBI Taxonomy" id="85681"/>
    <lineage>
        <taxon>Eukaryota</taxon>
        <taxon>Viridiplantae</taxon>
        <taxon>Streptophyta</taxon>
        <taxon>Embryophyta</taxon>
        <taxon>Tracheophyta</taxon>
        <taxon>Spermatophyta</taxon>
        <taxon>Magnoliopsida</taxon>
        <taxon>eudicotyledons</taxon>
        <taxon>Gunneridae</taxon>
        <taxon>Pentapetalae</taxon>
        <taxon>rosids</taxon>
        <taxon>malvids</taxon>
        <taxon>Sapindales</taxon>
        <taxon>Rutaceae</taxon>
        <taxon>Aurantioideae</taxon>
        <taxon>Citrus</taxon>
    </lineage>
</organism>
<proteinExistence type="predicted"/>
<feature type="transmembrane region" description="Helical" evidence="1">
    <location>
        <begin position="24"/>
        <end position="45"/>
    </location>
</feature>
<reference evidence="2 3" key="1">
    <citation type="submission" date="2013-10" db="EMBL/GenBank/DDBJ databases">
        <authorList>
            <consortium name="International Citrus Genome Consortium"/>
            <person name="Jenkins J."/>
            <person name="Schmutz J."/>
            <person name="Prochnik S."/>
            <person name="Rokhsar D."/>
            <person name="Gmitter F."/>
            <person name="Ollitrault P."/>
            <person name="Machado M."/>
            <person name="Talon M."/>
            <person name="Wincker P."/>
            <person name="Jaillon O."/>
            <person name="Morgante M."/>
        </authorList>
    </citation>
    <scope>NUCLEOTIDE SEQUENCE</scope>
    <source>
        <strain evidence="3">cv. Clemenules</strain>
    </source>
</reference>
<dbReference type="Gramene" id="ESR62426">
    <property type="protein sequence ID" value="ESR62426"/>
    <property type="gene ID" value="CICLE_v10018383mg"/>
</dbReference>
<protein>
    <submittedName>
        <fullName evidence="2">Uncharacterized protein</fullName>
    </submittedName>
</protein>
<dbReference type="KEGG" id="cic:CICLE_v10018383mg"/>
<feature type="transmembrane region" description="Helical" evidence="1">
    <location>
        <begin position="52"/>
        <end position="71"/>
    </location>
</feature>
<keyword evidence="3" id="KW-1185">Reference proteome</keyword>
<evidence type="ECO:0000313" key="2">
    <source>
        <dbReference type="EMBL" id="ESR62426.1"/>
    </source>
</evidence>
<keyword evidence="1" id="KW-0812">Transmembrane</keyword>
<dbReference type="InParanoid" id="V4UJD2"/>